<evidence type="ECO:0000313" key="1">
    <source>
        <dbReference type="EMBL" id="MBB3993605.1"/>
    </source>
</evidence>
<evidence type="ECO:0000313" key="2">
    <source>
        <dbReference type="Proteomes" id="UP000530268"/>
    </source>
</evidence>
<name>A0A7W6GZJ3_9RHOB</name>
<keyword evidence="2" id="KW-1185">Reference proteome</keyword>
<dbReference type="Proteomes" id="UP000530268">
    <property type="component" value="Unassembled WGS sequence"/>
</dbReference>
<proteinExistence type="predicted"/>
<dbReference type="AlphaFoldDB" id="A0A7W6GZJ3"/>
<dbReference type="RefSeq" id="WP_184563869.1">
    <property type="nucleotide sequence ID" value="NZ_JACIEI010000003.1"/>
</dbReference>
<accession>A0A7W6GZJ3</accession>
<sequence length="165" mass="17582">MFDVIFALIAVTVAATGSEPATEPSSLDVPAVVDDAAPDLVAEPQTPTGKFTTATEVKPILTATKGNWIAVRDYGGNDLLYLTHLWSWRCGLVAVSVSINDAPAQEVPLPECHTEYATPNAILDQDGLPYLTFPQGSIENVTVGVTYDDLTRDSASFARGDVFIP</sequence>
<organism evidence="1 2">
    <name type="scientific">Sulfitobacter undariae</name>
    <dbReference type="NCBI Taxonomy" id="1563671"/>
    <lineage>
        <taxon>Bacteria</taxon>
        <taxon>Pseudomonadati</taxon>
        <taxon>Pseudomonadota</taxon>
        <taxon>Alphaproteobacteria</taxon>
        <taxon>Rhodobacterales</taxon>
        <taxon>Roseobacteraceae</taxon>
        <taxon>Sulfitobacter</taxon>
    </lineage>
</organism>
<dbReference type="EMBL" id="JACIEI010000003">
    <property type="protein sequence ID" value="MBB3993605.1"/>
    <property type="molecule type" value="Genomic_DNA"/>
</dbReference>
<comment type="caution">
    <text evidence="1">The sequence shown here is derived from an EMBL/GenBank/DDBJ whole genome shotgun (WGS) entry which is preliminary data.</text>
</comment>
<protein>
    <submittedName>
        <fullName evidence="1">Uncharacterized protein</fullName>
    </submittedName>
</protein>
<gene>
    <name evidence="1" type="ORF">GGR95_001236</name>
</gene>
<reference evidence="1 2" key="1">
    <citation type="submission" date="2020-08" db="EMBL/GenBank/DDBJ databases">
        <title>Genomic Encyclopedia of Type Strains, Phase IV (KMG-IV): sequencing the most valuable type-strain genomes for metagenomic binning, comparative biology and taxonomic classification.</title>
        <authorList>
            <person name="Goeker M."/>
        </authorList>
    </citation>
    <scope>NUCLEOTIDE SEQUENCE [LARGE SCALE GENOMIC DNA]</scope>
    <source>
        <strain evidence="1 2">DSM 102234</strain>
    </source>
</reference>